<feature type="transmembrane region" description="Helical" evidence="10">
    <location>
        <begin position="427"/>
        <end position="444"/>
    </location>
</feature>
<keyword evidence="10 11" id="KW-0961">Cell wall biogenesis/degradation</keyword>
<dbReference type="HAMAP" id="MF_02078">
    <property type="entry name" value="MurJ_MviN"/>
    <property type="match status" value="1"/>
</dbReference>
<evidence type="ECO:0000256" key="3">
    <source>
        <dbReference type="ARBA" id="ARBA00022692"/>
    </source>
</evidence>
<comment type="pathway">
    <text evidence="10">Cell wall biogenesis; peptidoglycan biosynthesis.</text>
</comment>
<dbReference type="GO" id="GO:0008360">
    <property type="term" value="P:regulation of cell shape"/>
    <property type="evidence" value="ECO:0007669"/>
    <property type="project" value="UniProtKB-UniRule"/>
</dbReference>
<evidence type="ECO:0000256" key="2">
    <source>
        <dbReference type="ARBA" id="ARBA00022475"/>
    </source>
</evidence>
<dbReference type="GO" id="GO:0005886">
    <property type="term" value="C:plasma membrane"/>
    <property type="evidence" value="ECO:0007669"/>
    <property type="project" value="UniProtKB-SubCell"/>
</dbReference>
<dbReference type="GO" id="GO:0034204">
    <property type="term" value="P:lipid translocation"/>
    <property type="evidence" value="ECO:0007669"/>
    <property type="project" value="TreeGrafter"/>
</dbReference>
<keyword evidence="7 10" id="KW-0472">Membrane</keyword>
<sequence length="528" mass="56726">MAHFIKKAASISSITLLSRILGMIRDAVIAFIFGAARVSDAFFIAFRPFDLLRKMMSDGILSISFIPLFAKQFAHNKKDQAAALFLNALFFISIAGAVLVGLGIYFAPFLVDFFAPGYGAGSYAHTLSCLLFRIMLPYMFVIFFLALSMSVLHAKGNFHVPAVTPVLLNLCMITAAVVFSNYVTPKVAVLALGVTVGGIVQLAFQIPILAKLGMFNLKVFVRAHPQVKKAFMILAPSMIGAAAFQINLMVAALTASTLDPGAVSYLNYAERLVQFPLALVASPIATVLLPLLSAMTGLETGKQTGRVRKLDFFDPAQDTQDCSLLFDAGVRMVFFLIIPAIFGILALNRPIVLLLFGRGAFDLTAVDQTGQCLVFMLLGLWAVAGTRLFVAFHYALSNIRQPFTAGVVSIGCNVVLCRFLVASMGVTGLSLAVSLSAVVGFMLLGASGPFGIQGKAVLFCACRAVFISVIMFFLVRWIWSFWSASSPVIQAAGLVVSISIGGGSYLVGAHLTSNPEMAMLTRIFLKKK</sequence>
<feature type="transmembrane region" description="Helical" evidence="10">
    <location>
        <begin position="189"/>
        <end position="210"/>
    </location>
</feature>
<dbReference type="CDD" id="cd13123">
    <property type="entry name" value="MATE_MurJ_like"/>
    <property type="match status" value="1"/>
</dbReference>
<feature type="transmembrane region" description="Helical" evidence="10">
    <location>
        <begin position="456"/>
        <end position="479"/>
    </location>
</feature>
<dbReference type="InterPro" id="IPR051050">
    <property type="entry name" value="Lipid_II_flippase_MurJ/MviN"/>
</dbReference>
<evidence type="ECO:0000313" key="12">
    <source>
        <dbReference type="EMBL" id="PIE62947.1"/>
    </source>
</evidence>
<dbReference type="GO" id="GO:0015648">
    <property type="term" value="F:lipid-linked peptidoglycan transporter activity"/>
    <property type="evidence" value="ECO:0007669"/>
    <property type="project" value="UniProtKB-UniRule"/>
</dbReference>
<keyword evidence="3 10" id="KW-0812">Transmembrane</keyword>
<evidence type="ECO:0000256" key="4">
    <source>
        <dbReference type="ARBA" id="ARBA00022960"/>
    </source>
</evidence>
<keyword evidence="10 11" id="KW-0813">Transport</keyword>
<feature type="transmembrane region" description="Helical" evidence="10">
    <location>
        <begin position="333"/>
        <end position="361"/>
    </location>
</feature>
<feature type="transmembrane region" description="Helical" evidence="10">
    <location>
        <begin position="166"/>
        <end position="183"/>
    </location>
</feature>
<evidence type="ECO:0000256" key="5">
    <source>
        <dbReference type="ARBA" id="ARBA00022984"/>
    </source>
</evidence>
<dbReference type="AlphaFoldDB" id="A0A2G6MS75"/>
<dbReference type="GO" id="GO:0009252">
    <property type="term" value="P:peptidoglycan biosynthetic process"/>
    <property type="evidence" value="ECO:0007669"/>
    <property type="project" value="UniProtKB-UniRule"/>
</dbReference>
<dbReference type="Proteomes" id="UP000231203">
    <property type="component" value="Unassembled WGS sequence"/>
</dbReference>
<evidence type="ECO:0000256" key="6">
    <source>
        <dbReference type="ARBA" id="ARBA00022989"/>
    </source>
</evidence>
<dbReference type="PANTHER" id="PTHR47019:SF1">
    <property type="entry name" value="LIPID II FLIPPASE MURJ"/>
    <property type="match status" value="1"/>
</dbReference>
<feature type="transmembrane region" description="Helical" evidence="10">
    <location>
        <begin position="275"/>
        <end position="298"/>
    </location>
</feature>
<dbReference type="GO" id="GO:0071555">
    <property type="term" value="P:cell wall organization"/>
    <property type="evidence" value="ECO:0007669"/>
    <property type="project" value="UniProtKB-UniRule"/>
</dbReference>
<feature type="transmembrane region" description="Helical" evidence="10">
    <location>
        <begin position="373"/>
        <end position="396"/>
    </location>
</feature>
<proteinExistence type="inferred from homology"/>
<reference evidence="12 13" key="1">
    <citation type="submission" date="2017-10" db="EMBL/GenBank/DDBJ databases">
        <title>Novel microbial diversity and functional potential in the marine mammal oral microbiome.</title>
        <authorList>
            <person name="Dudek N.K."/>
            <person name="Sun C.L."/>
            <person name="Burstein D."/>
            <person name="Kantor R.S."/>
            <person name="Aliaga Goltsman D.S."/>
            <person name="Bik E.M."/>
            <person name="Thomas B.C."/>
            <person name="Banfield J.F."/>
            <person name="Relman D.A."/>
        </authorList>
    </citation>
    <scope>NUCLEOTIDE SEQUENCE [LARGE SCALE GENOMIC DNA]</scope>
    <source>
        <strain evidence="12">DOLJORAL78_47_202</strain>
    </source>
</reference>
<feature type="transmembrane region" description="Helical" evidence="10">
    <location>
        <begin position="82"/>
        <end position="110"/>
    </location>
</feature>
<dbReference type="PRINTS" id="PR01806">
    <property type="entry name" value="VIRFACTRMVIN"/>
</dbReference>
<evidence type="ECO:0000256" key="10">
    <source>
        <dbReference type="HAMAP-Rule" id="MF_02078"/>
    </source>
</evidence>
<evidence type="ECO:0000256" key="8">
    <source>
        <dbReference type="ARBA" id="ARBA00060041"/>
    </source>
</evidence>
<feature type="transmembrane region" description="Helical" evidence="10">
    <location>
        <begin position="52"/>
        <end position="70"/>
    </location>
</feature>
<dbReference type="PIRSF" id="PIRSF002869">
    <property type="entry name" value="MviN"/>
    <property type="match status" value="1"/>
</dbReference>
<comment type="similarity">
    <text evidence="9 10 11">Belongs to the MurJ/MviN family.</text>
</comment>
<feature type="transmembrane region" description="Helical" evidence="10">
    <location>
        <begin position="403"/>
        <end position="421"/>
    </location>
</feature>
<accession>A0A2G6MS75</accession>
<feature type="transmembrane region" description="Helical" evidence="10">
    <location>
        <begin position="491"/>
        <end position="512"/>
    </location>
</feature>
<organism evidence="12 13">
    <name type="scientific">Desulfobacter postgatei</name>
    <dbReference type="NCBI Taxonomy" id="2293"/>
    <lineage>
        <taxon>Bacteria</taxon>
        <taxon>Pseudomonadati</taxon>
        <taxon>Thermodesulfobacteriota</taxon>
        <taxon>Desulfobacteria</taxon>
        <taxon>Desulfobacterales</taxon>
        <taxon>Desulfobacteraceae</taxon>
        <taxon>Desulfobacter</taxon>
    </lineage>
</organism>
<dbReference type="NCBIfam" id="TIGR01695">
    <property type="entry name" value="murJ_mviN"/>
    <property type="match status" value="1"/>
</dbReference>
<evidence type="ECO:0000256" key="11">
    <source>
        <dbReference type="PIRNR" id="PIRNR002869"/>
    </source>
</evidence>
<dbReference type="PANTHER" id="PTHR47019">
    <property type="entry name" value="LIPID II FLIPPASE MURJ"/>
    <property type="match status" value="1"/>
</dbReference>
<dbReference type="EMBL" id="PDTI01000024">
    <property type="protein sequence ID" value="PIE62947.1"/>
    <property type="molecule type" value="Genomic_DNA"/>
</dbReference>
<keyword evidence="2 10" id="KW-1003">Cell membrane</keyword>
<evidence type="ECO:0000256" key="9">
    <source>
        <dbReference type="ARBA" id="ARBA00061532"/>
    </source>
</evidence>
<feature type="transmembrane region" description="Helical" evidence="10">
    <location>
        <begin position="231"/>
        <end position="255"/>
    </location>
</feature>
<keyword evidence="6 10" id="KW-1133">Transmembrane helix</keyword>
<dbReference type="UniPathway" id="UPA00219"/>
<comment type="caution">
    <text evidence="12">The sequence shown here is derived from an EMBL/GenBank/DDBJ whole genome shotgun (WGS) entry which is preliminary data.</text>
</comment>
<keyword evidence="5 10" id="KW-0573">Peptidoglycan synthesis</keyword>
<evidence type="ECO:0000256" key="7">
    <source>
        <dbReference type="ARBA" id="ARBA00023136"/>
    </source>
</evidence>
<protein>
    <recommendedName>
        <fullName evidence="10">Probable lipid II flippase MurJ</fullName>
    </recommendedName>
</protein>
<dbReference type="Pfam" id="PF03023">
    <property type="entry name" value="MurJ"/>
    <property type="match status" value="1"/>
</dbReference>
<name>A0A2G6MS75_9BACT</name>
<evidence type="ECO:0000313" key="13">
    <source>
        <dbReference type="Proteomes" id="UP000231203"/>
    </source>
</evidence>
<gene>
    <name evidence="12" type="primary">mviN</name>
    <name evidence="10" type="synonym">murJ</name>
    <name evidence="12" type="ORF">CSA25_02540</name>
</gene>
<feature type="transmembrane region" description="Helical" evidence="10">
    <location>
        <begin position="130"/>
        <end position="154"/>
    </location>
</feature>
<comment type="subcellular location">
    <subcellularLocation>
        <location evidence="1 10">Cell membrane</location>
        <topology evidence="1 10">Multi-pass membrane protein</topology>
    </subcellularLocation>
</comment>
<evidence type="ECO:0000256" key="1">
    <source>
        <dbReference type="ARBA" id="ARBA00004651"/>
    </source>
</evidence>
<keyword evidence="4 10" id="KW-0133">Cell shape</keyword>
<feature type="transmembrane region" description="Helical" evidence="10">
    <location>
        <begin position="27"/>
        <end position="46"/>
    </location>
</feature>
<dbReference type="InterPro" id="IPR004268">
    <property type="entry name" value="MurJ"/>
</dbReference>
<comment type="function">
    <text evidence="8 10 11">Involved in peptidoglycan biosynthesis. Transports lipid-linked peptidoglycan precursors from the inner to the outer leaflet of the cytoplasmic membrane.</text>
</comment>